<feature type="transmembrane region" description="Helical" evidence="1">
    <location>
        <begin position="20"/>
        <end position="41"/>
    </location>
</feature>
<evidence type="ECO:0000256" key="1">
    <source>
        <dbReference type="SAM" id="Phobius"/>
    </source>
</evidence>
<keyword evidence="1" id="KW-0472">Membrane</keyword>
<name>A0A433VM13_9CYAN</name>
<evidence type="ECO:0000313" key="3">
    <source>
        <dbReference type="Proteomes" id="UP000271624"/>
    </source>
</evidence>
<reference evidence="2" key="2">
    <citation type="journal article" date="2019" name="Genome Biol. Evol.">
        <title>Day and night: Metabolic profiles and evolutionary relationships of six axenic non-marine cyanobacteria.</title>
        <authorList>
            <person name="Will S.E."/>
            <person name="Henke P."/>
            <person name="Boedeker C."/>
            <person name="Huang S."/>
            <person name="Brinkmann H."/>
            <person name="Rohde M."/>
            <person name="Jarek M."/>
            <person name="Friedl T."/>
            <person name="Seufert S."/>
            <person name="Schumacher M."/>
            <person name="Overmann J."/>
            <person name="Neumann-Schaal M."/>
            <person name="Petersen J."/>
        </authorList>
    </citation>
    <scope>NUCLEOTIDE SEQUENCE [LARGE SCALE GENOMIC DNA]</scope>
    <source>
        <strain evidence="2">PCC 7102</strain>
    </source>
</reference>
<accession>A0A433VM13</accession>
<organism evidence="2 3">
    <name type="scientific">Dulcicalothrix desertica PCC 7102</name>
    <dbReference type="NCBI Taxonomy" id="232991"/>
    <lineage>
        <taxon>Bacteria</taxon>
        <taxon>Bacillati</taxon>
        <taxon>Cyanobacteriota</taxon>
        <taxon>Cyanophyceae</taxon>
        <taxon>Nostocales</taxon>
        <taxon>Calotrichaceae</taxon>
        <taxon>Dulcicalothrix</taxon>
    </lineage>
</organism>
<sequence length="67" mass="7577">MVRDVTGLFASFEFVVNVTHPTILFIQRVILVTFLYFLLFINNINKGAEVLNIVACVTQELLACTDK</sequence>
<comment type="caution">
    <text evidence="2">The sequence shown here is derived from an EMBL/GenBank/DDBJ whole genome shotgun (WGS) entry which is preliminary data.</text>
</comment>
<keyword evidence="1" id="KW-0812">Transmembrane</keyword>
<dbReference type="Proteomes" id="UP000271624">
    <property type="component" value="Unassembled WGS sequence"/>
</dbReference>
<dbReference type="AlphaFoldDB" id="A0A433VM13"/>
<gene>
    <name evidence="2" type="ORF">DSM106972_023970</name>
</gene>
<proteinExistence type="predicted"/>
<keyword evidence="3" id="KW-1185">Reference proteome</keyword>
<dbReference type="RefSeq" id="WP_127080977.1">
    <property type="nucleotide sequence ID" value="NZ_RSCL01000005.1"/>
</dbReference>
<dbReference type="EMBL" id="RSCL01000005">
    <property type="protein sequence ID" value="RUT07136.1"/>
    <property type="molecule type" value="Genomic_DNA"/>
</dbReference>
<reference evidence="2" key="1">
    <citation type="submission" date="2018-12" db="EMBL/GenBank/DDBJ databases">
        <authorList>
            <person name="Will S."/>
            <person name="Neumann-Schaal M."/>
            <person name="Henke P."/>
        </authorList>
    </citation>
    <scope>NUCLEOTIDE SEQUENCE</scope>
    <source>
        <strain evidence="2">PCC 7102</strain>
    </source>
</reference>
<protein>
    <submittedName>
        <fullName evidence="2">Uncharacterized protein</fullName>
    </submittedName>
</protein>
<keyword evidence="1" id="KW-1133">Transmembrane helix</keyword>
<evidence type="ECO:0000313" key="2">
    <source>
        <dbReference type="EMBL" id="RUT07136.1"/>
    </source>
</evidence>